<evidence type="ECO:0000313" key="1">
    <source>
        <dbReference type="EMBL" id="KAF6752094.1"/>
    </source>
</evidence>
<evidence type="ECO:0000313" key="2">
    <source>
        <dbReference type="Proteomes" id="UP000521943"/>
    </source>
</evidence>
<accession>A0A8H6HRZ8</accession>
<name>A0A8H6HRZ8_9AGAR</name>
<protein>
    <recommendedName>
        <fullName evidence="3">Protein kinase domain-containing protein</fullName>
    </recommendedName>
</protein>
<dbReference type="EMBL" id="JACGCI010000046">
    <property type="protein sequence ID" value="KAF6752094.1"/>
    <property type="molecule type" value="Genomic_DNA"/>
</dbReference>
<dbReference type="OrthoDB" id="5987198at2759"/>
<sequence>MNLFHSTVKEVNKSKGVSDCLLFEWEELWVQNYYFLLQRGYALRPRYHPDWDVDELDYPPEDSYQAGLVDAIRVADGKKVMLKHIPISTEELFISSFVSSYPQTEDPRNHCVPLLDVILMPACETHVVIVMSRLYEHNELPFRHAGELLELAIQLTEVRTPFCSHQDFCRFNIMIDSTKIIPGGTHPWDPSSAPDGRQEGFKGGPKWRSRWSCRPNHYFVIDFGYSRKFTTNTGVRLLGIYGQDTSVPEMSLTEPYDPFPVDVYHLGNLLLNYYNKYEPDETIDRLRSVAQKMTEKDPAMRPTAEEAASDLRCLSQSIGYFSRSRRVWPLRGYSTRRKWLIRLGVVNPM</sequence>
<dbReference type="InterPro" id="IPR011009">
    <property type="entry name" value="Kinase-like_dom_sf"/>
</dbReference>
<organism evidence="1 2">
    <name type="scientific">Ephemerocybe angulata</name>
    <dbReference type="NCBI Taxonomy" id="980116"/>
    <lineage>
        <taxon>Eukaryota</taxon>
        <taxon>Fungi</taxon>
        <taxon>Dikarya</taxon>
        <taxon>Basidiomycota</taxon>
        <taxon>Agaricomycotina</taxon>
        <taxon>Agaricomycetes</taxon>
        <taxon>Agaricomycetidae</taxon>
        <taxon>Agaricales</taxon>
        <taxon>Agaricineae</taxon>
        <taxon>Psathyrellaceae</taxon>
        <taxon>Ephemerocybe</taxon>
    </lineage>
</organism>
<dbReference type="Proteomes" id="UP000521943">
    <property type="component" value="Unassembled WGS sequence"/>
</dbReference>
<keyword evidence="2" id="KW-1185">Reference proteome</keyword>
<reference evidence="1 2" key="1">
    <citation type="submission" date="2020-07" db="EMBL/GenBank/DDBJ databases">
        <title>Comparative genomics of pyrophilous fungi reveals a link between fire events and developmental genes.</title>
        <authorList>
            <consortium name="DOE Joint Genome Institute"/>
            <person name="Steindorff A.S."/>
            <person name="Carver A."/>
            <person name="Calhoun S."/>
            <person name="Stillman K."/>
            <person name="Liu H."/>
            <person name="Lipzen A."/>
            <person name="Pangilinan J."/>
            <person name="Labutti K."/>
            <person name="Bruns T.D."/>
            <person name="Grigoriev I.V."/>
        </authorList>
    </citation>
    <scope>NUCLEOTIDE SEQUENCE [LARGE SCALE GENOMIC DNA]</scope>
    <source>
        <strain evidence="1 2">CBS 144469</strain>
    </source>
</reference>
<dbReference type="Gene3D" id="1.10.510.10">
    <property type="entry name" value="Transferase(Phosphotransferase) domain 1"/>
    <property type="match status" value="1"/>
</dbReference>
<gene>
    <name evidence="1" type="ORF">DFP72DRAFT_906092</name>
</gene>
<dbReference type="AlphaFoldDB" id="A0A8H6HRZ8"/>
<comment type="caution">
    <text evidence="1">The sequence shown here is derived from an EMBL/GenBank/DDBJ whole genome shotgun (WGS) entry which is preliminary data.</text>
</comment>
<evidence type="ECO:0008006" key="3">
    <source>
        <dbReference type="Google" id="ProtNLM"/>
    </source>
</evidence>
<proteinExistence type="predicted"/>
<dbReference type="SUPFAM" id="SSF56112">
    <property type="entry name" value="Protein kinase-like (PK-like)"/>
    <property type="match status" value="1"/>
</dbReference>